<keyword evidence="8 11" id="KW-0408">Iron</keyword>
<name>A0A0U9HAQ7_9BACI</name>
<dbReference type="SMART" id="SM00729">
    <property type="entry name" value="Elp3"/>
    <property type="match status" value="1"/>
</dbReference>
<evidence type="ECO:0000256" key="9">
    <source>
        <dbReference type="ARBA" id="ARBA00023014"/>
    </source>
</evidence>
<dbReference type="SFLD" id="SFLDG01082">
    <property type="entry name" value="B12-binding_domain_containing"/>
    <property type="match status" value="1"/>
</dbReference>
<dbReference type="InterPro" id="IPR058240">
    <property type="entry name" value="rSAM_sf"/>
</dbReference>
<dbReference type="NCBIfam" id="TIGR00089">
    <property type="entry name" value="MiaB/RimO family radical SAM methylthiotransferase"/>
    <property type="match status" value="1"/>
</dbReference>
<keyword evidence="4 11" id="KW-0808">Transferase</keyword>
<dbReference type="CDD" id="cd01335">
    <property type="entry name" value="Radical_SAM"/>
    <property type="match status" value="1"/>
</dbReference>
<dbReference type="PROSITE" id="PS50926">
    <property type="entry name" value="TRAM"/>
    <property type="match status" value="1"/>
</dbReference>
<evidence type="ECO:0000259" key="14">
    <source>
        <dbReference type="PROSITE" id="PS51449"/>
    </source>
</evidence>
<accession>A0A0U9HAQ7</accession>
<dbReference type="SFLD" id="SFLDS00029">
    <property type="entry name" value="Radical_SAM"/>
    <property type="match status" value="1"/>
</dbReference>
<feature type="binding site" evidence="11">
    <location>
        <position position="125"/>
    </location>
    <ligand>
        <name>[4Fe-4S] cluster</name>
        <dbReference type="ChEBI" id="CHEBI:49883"/>
        <label>1</label>
    </ligand>
</feature>
<evidence type="ECO:0000313" key="16">
    <source>
        <dbReference type="EMBL" id="GAQ16172.1"/>
    </source>
</evidence>
<keyword evidence="2 11" id="KW-0004">4Fe-4S</keyword>
<evidence type="ECO:0000256" key="3">
    <source>
        <dbReference type="ARBA" id="ARBA00022490"/>
    </source>
</evidence>
<dbReference type="EC" id="2.8.4.3" evidence="10 11"/>
<dbReference type="SFLD" id="SFLDG01061">
    <property type="entry name" value="methylthiotransferase"/>
    <property type="match status" value="1"/>
</dbReference>
<feature type="binding site" evidence="11">
    <location>
        <position position="235"/>
    </location>
    <ligand>
        <name>[4Fe-4S] cluster</name>
        <dbReference type="ChEBI" id="CHEBI:49883"/>
        <label>2</label>
        <note>4Fe-4S-S-AdoMet</note>
    </ligand>
</feature>
<evidence type="ECO:0000259" key="13">
    <source>
        <dbReference type="PROSITE" id="PS50926"/>
    </source>
</evidence>
<feature type="compositionally biased region" description="Basic and acidic residues" evidence="12">
    <location>
        <begin position="18"/>
        <end position="31"/>
    </location>
</feature>
<evidence type="ECO:0000256" key="1">
    <source>
        <dbReference type="ARBA" id="ARBA00003234"/>
    </source>
</evidence>
<evidence type="ECO:0000313" key="17">
    <source>
        <dbReference type="Proteomes" id="UP000052946"/>
    </source>
</evidence>
<dbReference type="FunFam" id="3.40.50.12160:FF:000006">
    <property type="entry name" value="tRNA-2-methylthio-N(6)-dimethylallyladenosine synthase"/>
    <property type="match status" value="1"/>
</dbReference>
<organism evidence="16 17">
    <name type="scientific">Oceanobacillus picturae</name>
    <dbReference type="NCBI Taxonomy" id="171693"/>
    <lineage>
        <taxon>Bacteria</taxon>
        <taxon>Bacillati</taxon>
        <taxon>Bacillota</taxon>
        <taxon>Bacilli</taxon>
        <taxon>Bacillales</taxon>
        <taxon>Bacillaceae</taxon>
        <taxon>Oceanobacillus</taxon>
    </lineage>
</organism>
<keyword evidence="5 11" id="KW-0949">S-adenosyl-L-methionine</keyword>
<dbReference type="Pfam" id="PF01938">
    <property type="entry name" value="TRAM"/>
    <property type="match status" value="1"/>
</dbReference>
<dbReference type="NCBIfam" id="TIGR01574">
    <property type="entry name" value="miaB-methiolase"/>
    <property type="match status" value="1"/>
</dbReference>
<evidence type="ECO:0000256" key="8">
    <source>
        <dbReference type="ARBA" id="ARBA00023004"/>
    </source>
</evidence>
<sequence length="523" mass="59731">MNEQQRKEQSQIVNQVDAADRKSGLEKPLHEKTSADFAKYFETTYEPPNLNKARKRGRDKVNVHYDFAIPEDMERIGKGKKFLIRTYGCQMNEHDTEVMAGILTEMGYESTSDTNEADIILLNTCAIRENAENKVFGEIGHLKPLKLEKPDLILGVCGCMSQEESVVNRILKKHQHVDLIFGTHNIHRLPHLVKEAMFGKEKIVEVWSKEGDVIENLPKARKGKIKAWVNIMYGCDKFCTYCIVPMTRGKERSRRPEDIIQEVRHLAAQGYQEVTLLGQNVNAYGKDFEDLTYGLGDLMDDMHKINIPRVRFTTSHPRDFDDRLIEVLAKGGNLLDHIHLPVQSGSSEILKKMNRKYTREEYLELVRKIREAMPNATLTTDIIVGFPNETDEQFEETMTLVEEVGFEAAYTFIYSPREGTPAARKKDDVPEEVKKQRLYRLNDLVNKQSAESMKTYTNNKVKVLVEGESKKDPDVLAGYTEKNKLVNFKGPKSAIGSIVEVEITEAKTWSLNGVMVENTVEVN</sequence>
<feature type="binding site" evidence="11">
    <location>
        <position position="239"/>
    </location>
    <ligand>
        <name>[4Fe-4S] cluster</name>
        <dbReference type="ChEBI" id="CHEBI:49883"/>
        <label>2</label>
        <note>4Fe-4S-S-AdoMet</note>
    </ligand>
</feature>
<comment type="function">
    <text evidence="1 11">Catalyzes the methylthiolation of N6-(dimethylallyl)adenosine (i(6)A), leading to the formation of 2-methylthio-N6-(dimethylallyl)adenosine (ms(2)i(6)A) at position 37 in tRNAs that read codons beginning with uridine.</text>
</comment>
<dbReference type="Gene3D" id="3.40.50.12160">
    <property type="entry name" value="Methylthiotransferase, N-terminal domain"/>
    <property type="match status" value="1"/>
</dbReference>
<feature type="domain" description="MTTase N-terminal" evidence="14">
    <location>
        <begin position="80"/>
        <end position="198"/>
    </location>
</feature>
<keyword evidence="9 11" id="KW-0411">Iron-sulfur</keyword>
<dbReference type="HAMAP" id="MF_01864">
    <property type="entry name" value="tRNA_metthiotr_MiaB"/>
    <property type="match status" value="1"/>
</dbReference>
<feature type="binding site" evidence="11">
    <location>
        <position position="159"/>
    </location>
    <ligand>
        <name>[4Fe-4S] cluster</name>
        <dbReference type="ChEBI" id="CHEBI:49883"/>
        <label>1</label>
    </ligand>
</feature>
<dbReference type="Gene3D" id="3.80.30.20">
    <property type="entry name" value="tm_1862 like domain"/>
    <property type="match status" value="1"/>
</dbReference>
<dbReference type="AlphaFoldDB" id="A0A0U9HAQ7"/>
<comment type="similarity">
    <text evidence="11">Belongs to the methylthiotransferase family. MiaB subfamily.</text>
</comment>
<dbReference type="GO" id="GO:0051539">
    <property type="term" value="F:4 iron, 4 sulfur cluster binding"/>
    <property type="evidence" value="ECO:0007669"/>
    <property type="project" value="UniProtKB-UniRule"/>
</dbReference>
<feature type="binding site" evidence="11">
    <location>
        <position position="89"/>
    </location>
    <ligand>
        <name>[4Fe-4S] cluster</name>
        <dbReference type="ChEBI" id="CHEBI:49883"/>
        <label>1</label>
    </ligand>
</feature>
<dbReference type="FunFam" id="3.80.30.20:FF:000001">
    <property type="entry name" value="tRNA-2-methylthio-N(6)-dimethylallyladenosine synthase 2"/>
    <property type="match status" value="1"/>
</dbReference>
<evidence type="ECO:0000256" key="5">
    <source>
        <dbReference type="ARBA" id="ARBA00022691"/>
    </source>
</evidence>
<dbReference type="OrthoDB" id="9805215at2"/>
<reference evidence="17" key="1">
    <citation type="submission" date="2015-07" db="EMBL/GenBank/DDBJ databases">
        <title>Draft Genome Sequence of Oceanobacillus picturae Heshi-B3 that Was Isolated from Fermented Rice Bran with Aging Salted Mackerel, Which Was Named Heshiko as Traditional Fermented Seafood in Japan.</title>
        <authorList>
            <person name="Akuzawa S."/>
            <person name="Nakagawa J."/>
            <person name="Kanekatsu T."/>
            <person name="Kanesaki Y."/>
            <person name="Suzuki T."/>
        </authorList>
    </citation>
    <scope>NUCLEOTIDE SEQUENCE [LARGE SCALE GENOMIC DNA]</scope>
    <source>
        <strain evidence="17">Heshi-B3</strain>
    </source>
</reference>
<keyword evidence="3 11" id="KW-0963">Cytoplasm</keyword>
<dbReference type="PROSITE" id="PS51918">
    <property type="entry name" value="RADICAL_SAM"/>
    <property type="match status" value="1"/>
</dbReference>
<dbReference type="InterPro" id="IPR023404">
    <property type="entry name" value="rSAM_horseshoe"/>
</dbReference>
<dbReference type="InterPro" id="IPR002792">
    <property type="entry name" value="TRAM_dom"/>
</dbReference>
<comment type="subunit">
    <text evidence="11">Monomer.</text>
</comment>
<reference evidence="16 17" key="2">
    <citation type="journal article" date="2016" name="Genome Announc.">
        <title>Draft Genome Sequence of Oceanobacillus picturae Heshi-B3, Isolated from Fermented Rice Bran in a Traditional Japanese Seafood Dish.</title>
        <authorList>
            <person name="Akuzawa S."/>
            <person name="Nagaoka J."/>
            <person name="Kanekatsu M."/>
            <person name="Kanesaki Y."/>
            <person name="Suzuki T."/>
        </authorList>
    </citation>
    <scope>NUCLEOTIDE SEQUENCE [LARGE SCALE GENOMIC DNA]</scope>
    <source>
        <strain evidence="16 17">Heshi-B3</strain>
    </source>
</reference>
<dbReference type="PANTHER" id="PTHR43020">
    <property type="entry name" value="CDK5 REGULATORY SUBUNIT-ASSOCIATED PROTEIN 1"/>
    <property type="match status" value="1"/>
</dbReference>
<dbReference type="Proteomes" id="UP000052946">
    <property type="component" value="Unassembled WGS sequence"/>
</dbReference>
<dbReference type="Pfam" id="PF00919">
    <property type="entry name" value="UPF0004"/>
    <property type="match status" value="1"/>
</dbReference>
<feature type="domain" description="Radical SAM core" evidence="15">
    <location>
        <begin position="221"/>
        <end position="451"/>
    </location>
</feature>
<keyword evidence="6 11" id="KW-0819">tRNA processing</keyword>
<feature type="domain" description="TRAM" evidence="13">
    <location>
        <begin position="454"/>
        <end position="517"/>
    </location>
</feature>
<comment type="caution">
    <text evidence="16">The sequence shown here is derived from an EMBL/GenBank/DDBJ whole genome shotgun (WGS) entry which is preliminary data.</text>
</comment>
<dbReference type="RefSeq" id="WP_058949057.1">
    <property type="nucleotide sequence ID" value="NZ_BBXV01000001.1"/>
</dbReference>
<dbReference type="InterPro" id="IPR020612">
    <property type="entry name" value="Methylthiotransferase_CS"/>
</dbReference>
<evidence type="ECO:0000259" key="15">
    <source>
        <dbReference type="PROSITE" id="PS51918"/>
    </source>
</evidence>
<dbReference type="SUPFAM" id="SSF102114">
    <property type="entry name" value="Radical SAM enzymes"/>
    <property type="match status" value="1"/>
</dbReference>
<dbReference type="InterPro" id="IPR007197">
    <property type="entry name" value="rSAM"/>
</dbReference>
<evidence type="ECO:0000256" key="4">
    <source>
        <dbReference type="ARBA" id="ARBA00022679"/>
    </source>
</evidence>
<evidence type="ECO:0000256" key="12">
    <source>
        <dbReference type="SAM" id="MobiDB-lite"/>
    </source>
</evidence>
<keyword evidence="7 11" id="KW-0479">Metal-binding</keyword>
<evidence type="ECO:0000256" key="11">
    <source>
        <dbReference type="HAMAP-Rule" id="MF_01864"/>
    </source>
</evidence>
<evidence type="ECO:0000256" key="7">
    <source>
        <dbReference type="ARBA" id="ARBA00022723"/>
    </source>
</evidence>
<dbReference type="GO" id="GO:0035597">
    <property type="term" value="F:tRNA-2-methylthio-N(6)-dimethylallyladenosine(37) synthase activity"/>
    <property type="evidence" value="ECO:0007669"/>
    <property type="project" value="UniProtKB-EC"/>
</dbReference>
<evidence type="ECO:0000256" key="6">
    <source>
        <dbReference type="ARBA" id="ARBA00022694"/>
    </source>
</evidence>
<dbReference type="InterPro" id="IPR013848">
    <property type="entry name" value="Methylthiotransferase_N"/>
</dbReference>
<evidence type="ECO:0000256" key="10">
    <source>
        <dbReference type="ARBA" id="ARBA00033765"/>
    </source>
</evidence>
<dbReference type="EMBL" id="BBXV01000001">
    <property type="protein sequence ID" value="GAQ16172.1"/>
    <property type="molecule type" value="Genomic_DNA"/>
</dbReference>
<dbReference type="PROSITE" id="PS01278">
    <property type="entry name" value="MTTASE_RADICAL"/>
    <property type="match status" value="1"/>
</dbReference>
<dbReference type="SFLD" id="SFLDF00273">
    <property type="entry name" value="(dimethylallyl)adenosine_tRNA"/>
    <property type="match status" value="1"/>
</dbReference>
<dbReference type="InterPro" id="IPR038135">
    <property type="entry name" value="Methylthiotransferase_N_sf"/>
</dbReference>
<dbReference type="PANTHER" id="PTHR43020:SF2">
    <property type="entry name" value="MITOCHONDRIAL TRNA METHYLTHIOTRANSFERASE CDK5RAP1"/>
    <property type="match status" value="1"/>
</dbReference>
<dbReference type="InterPro" id="IPR006463">
    <property type="entry name" value="MiaB_methiolase"/>
</dbReference>
<dbReference type="PROSITE" id="PS51449">
    <property type="entry name" value="MTTASE_N"/>
    <property type="match status" value="1"/>
</dbReference>
<gene>
    <name evidence="11" type="primary">miaB</name>
    <name evidence="16" type="ORF">OPHB3_0088</name>
</gene>
<comment type="subcellular location">
    <subcellularLocation>
        <location evidence="11">Cytoplasm</location>
    </subcellularLocation>
</comment>
<comment type="catalytic activity">
    <reaction evidence="11">
        <text>N(6)-dimethylallyladenosine(37) in tRNA + (sulfur carrier)-SH + AH2 + 2 S-adenosyl-L-methionine = 2-methylsulfanyl-N(6)-dimethylallyladenosine(37) in tRNA + (sulfur carrier)-H + 5'-deoxyadenosine + L-methionine + A + S-adenosyl-L-homocysteine + 2 H(+)</text>
        <dbReference type="Rhea" id="RHEA:37067"/>
        <dbReference type="Rhea" id="RHEA-COMP:10375"/>
        <dbReference type="Rhea" id="RHEA-COMP:10376"/>
        <dbReference type="Rhea" id="RHEA-COMP:14737"/>
        <dbReference type="Rhea" id="RHEA-COMP:14739"/>
        <dbReference type="ChEBI" id="CHEBI:13193"/>
        <dbReference type="ChEBI" id="CHEBI:15378"/>
        <dbReference type="ChEBI" id="CHEBI:17319"/>
        <dbReference type="ChEBI" id="CHEBI:17499"/>
        <dbReference type="ChEBI" id="CHEBI:29917"/>
        <dbReference type="ChEBI" id="CHEBI:57844"/>
        <dbReference type="ChEBI" id="CHEBI:57856"/>
        <dbReference type="ChEBI" id="CHEBI:59789"/>
        <dbReference type="ChEBI" id="CHEBI:64428"/>
        <dbReference type="ChEBI" id="CHEBI:74415"/>
        <dbReference type="ChEBI" id="CHEBI:74417"/>
        <dbReference type="EC" id="2.8.4.3"/>
    </reaction>
</comment>
<dbReference type="InterPro" id="IPR006638">
    <property type="entry name" value="Elp3/MiaA/NifB-like_rSAM"/>
</dbReference>
<proteinExistence type="inferred from homology"/>
<evidence type="ECO:0000256" key="2">
    <source>
        <dbReference type="ARBA" id="ARBA00022485"/>
    </source>
</evidence>
<protein>
    <recommendedName>
        <fullName evidence="10 11">tRNA-2-methylthio-N(6)-dimethylallyladenosine synthase</fullName>
        <ecNumber evidence="10 11">2.8.4.3</ecNumber>
    </recommendedName>
    <alternativeName>
        <fullName evidence="11">(Dimethylallyl)adenosine tRNA methylthiotransferase MiaB</fullName>
    </alternativeName>
    <alternativeName>
        <fullName evidence="11">tRNA-i(6)A37 methylthiotransferase</fullName>
    </alternativeName>
</protein>
<dbReference type="Pfam" id="PF04055">
    <property type="entry name" value="Radical_SAM"/>
    <property type="match status" value="1"/>
</dbReference>
<feature type="binding site" evidence="11">
    <location>
        <position position="242"/>
    </location>
    <ligand>
        <name>[4Fe-4S] cluster</name>
        <dbReference type="ChEBI" id="CHEBI:49883"/>
        <label>2</label>
        <note>4Fe-4S-S-AdoMet</note>
    </ligand>
</feature>
<feature type="region of interest" description="Disordered" evidence="12">
    <location>
        <begin position="1"/>
        <end position="31"/>
    </location>
</feature>
<dbReference type="GO" id="GO:0005829">
    <property type="term" value="C:cytosol"/>
    <property type="evidence" value="ECO:0007669"/>
    <property type="project" value="TreeGrafter"/>
</dbReference>
<comment type="cofactor">
    <cofactor evidence="11">
        <name>[4Fe-4S] cluster</name>
        <dbReference type="ChEBI" id="CHEBI:49883"/>
    </cofactor>
    <text evidence="11">Binds 2 [4Fe-4S] clusters. One cluster is coordinated with 3 cysteines and an exchangeable S-adenosyl-L-methionine.</text>
</comment>
<dbReference type="InterPro" id="IPR005839">
    <property type="entry name" value="Methylthiotransferase"/>
</dbReference>
<dbReference type="GO" id="GO:0046872">
    <property type="term" value="F:metal ion binding"/>
    <property type="evidence" value="ECO:0007669"/>
    <property type="project" value="UniProtKB-KW"/>
</dbReference>